<feature type="transmembrane region" description="Helical" evidence="1">
    <location>
        <begin position="299"/>
        <end position="319"/>
    </location>
</feature>
<evidence type="ECO:0000313" key="3">
    <source>
        <dbReference type="Proteomes" id="UP001396898"/>
    </source>
</evidence>
<keyword evidence="1" id="KW-0472">Membrane</keyword>
<accession>A0ABR1SG48</accession>
<keyword evidence="1" id="KW-1133">Transmembrane helix</keyword>
<comment type="caution">
    <text evidence="2">The sequence shown here is derived from an EMBL/GenBank/DDBJ whole genome shotgun (WGS) entry which is preliminary data.</text>
</comment>
<sequence>MDFDRGAHVRIETRQGVEQALEDLLHLLELGQDLDRPVVDPRDALLGVVVDGPHRRRRGLEPVPRPEGLVHDARRFLLVRQRRHGGLDLVQRAPPSVQASFSSSSYRRRSWPRRIASAPAPAPAAVELSRTPEGERGRFHLVQEPLEPRLVRGIDDGGARPQQLAPPHGAQAHEEVPVDLVGHRLAADEQGLVVPHQAVLGRHPPGDEGQGVAQVRDLVEHLERAQVVGQQQPALDEVHGLVCVAGQWIDQPVVAVVVIFLLFWRVLGWWRRRRWYLVVVVDRLRVRVCGLVKPGHGKFLIGITGKLILFYFLPFFFLYGRYWDRRFYWGGLGGPFQLPHLH</sequence>
<keyword evidence="1" id="KW-0812">Transmembrane</keyword>
<dbReference type="Proteomes" id="UP001396898">
    <property type="component" value="Unassembled WGS sequence"/>
</dbReference>
<name>A0ABR1SG48_9PEZI</name>
<feature type="transmembrane region" description="Helical" evidence="1">
    <location>
        <begin position="248"/>
        <end position="267"/>
    </location>
</feature>
<protein>
    <submittedName>
        <fullName evidence="2">Uncharacterized protein</fullName>
    </submittedName>
</protein>
<evidence type="ECO:0000313" key="2">
    <source>
        <dbReference type="EMBL" id="KAK8033249.1"/>
    </source>
</evidence>
<proteinExistence type="predicted"/>
<reference evidence="2 3" key="1">
    <citation type="submission" date="2023-01" db="EMBL/GenBank/DDBJ databases">
        <title>Analysis of 21 Apiospora genomes using comparative genomics revels a genus with tremendous synthesis potential of carbohydrate active enzymes and secondary metabolites.</title>
        <authorList>
            <person name="Sorensen T."/>
        </authorList>
    </citation>
    <scope>NUCLEOTIDE SEQUENCE [LARGE SCALE GENOMIC DNA]</scope>
    <source>
        <strain evidence="2 3">CBS 20057</strain>
    </source>
</reference>
<dbReference type="EMBL" id="JAQQWI010000006">
    <property type="protein sequence ID" value="KAK8033249.1"/>
    <property type="molecule type" value="Genomic_DNA"/>
</dbReference>
<gene>
    <name evidence="2" type="ORF">PG991_002647</name>
</gene>
<evidence type="ECO:0000256" key="1">
    <source>
        <dbReference type="SAM" id="Phobius"/>
    </source>
</evidence>
<organism evidence="2 3">
    <name type="scientific">Apiospora marii</name>
    <dbReference type="NCBI Taxonomy" id="335849"/>
    <lineage>
        <taxon>Eukaryota</taxon>
        <taxon>Fungi</taxon>
        <taxon>Dikarya</taxon>
        <taxon>Ascomycota</taxon>
        <taxon>Pezizomycotina</taxon>
        <taxon>Sordariomycetes</taxon>
        <taxon>Xylariomycetidae</taxon>
        <taxon>Amphisphaeriales</taxon>
        <taxon>Apiosporaceae</taxon>
        <taxon>Apiospora</taxon>
    </lineage>
</organism>
<keyword evidence="3" id="KW-1185">Reference proteome</keyword>